<sequence>MSVSLLPSLDPAFAEPERMLGHARQTSFAVEVRGSRPTYFHDAIATLSEVSSFAWSAREASAHVLHIGHGIAEKWRRATRTPAALAHFHSYFPLSFTCFVPVSSICHGDNIEGYNHPSPRVNCSHRLSASHATLNT</sequence>
<evidence type="ECO:0000313" key="1">
    <source>
        <dbReference type="EMBL" id="OSS48036.1"/>
    </source>
</evidence>
<keyword evidence="2" id="KW-1185">Reference proteome</keyword>
<reference evidence="1 2" key="1">
    <citation type="journal article" date="2017" name="Genome Announc.">
        <title>Genome sequence of the saprophytic ascomycete Epicoccum nigrum ICMP 19927 strain isolated from New Zealand.</title>
        <authorList>
            <person name="Fokin M."/>
            <person name="Fleetwood D."/>
            <person name="Weir B.S."/>
            <person name="Villas-Boas S.G."/>
        </authorList>
    </citation>
    <scope>NUCLEOTIDE SEQUENCE [LARGE SCALE GENOMIC DNA]</scope>
    <source>
        <strain evidence="1 2">ICMP 19927</strain>
    </source>
</reference>
<dbReference type="InParanoid" id="A0A1Y2LVY7"/>
<dbReference type="AlphaFoldDB" id="A0A1Y2LVY7"/>
<proteinExistence type="predicted"/>
<protein>
    <submittedName>
        <fullName evidence="1">Uncharacterized protein</fullName>
    </submittedName>
</protein>
<evidence type="ECO:0000313" key="2">
    <source>
        <dbReference type="Proteomes" id="UP000193240"/>
    </source>
</evidence>
<gene>
    <name evidence="1" type="ORF">B5807_06522</name>
</gene>
<organism evidence="1 2">
    <name type="scientific">Epicoccum nigrum</name>
    <name type="common">Soil fungus</name>
    <name type="synonym">Epicoccum purpurascens</name>
    <dbReference type="NCBI Taxonomy" id="105696"/>
    <lineage>
        <taxon>Eukaryota</taxon>
        <taxon>Fungi</taxon>
        <taxon>Dikarya</taxon>
        <taxon>Ascomycota</taxon>
        <taxon>Pezizomycotina</taxon>
        <taxon>Dothideomycetes</taxon>
        <taxon>Pleosporomycetidae</taxon>
        <taxon>Pleosporales</taxon>
        <taxon>Pleosporineae</taxon>
        <taxon>Didymellaceae</taxon>
        <taxon>Epicoccum</taxon>
    </lineage>
</organism>
<name>A0A1Y2LVY7_EPING</name>
<dbReference type="Proteomes" id="UP000193240">
    <property type="component" value="Unassembled WGS sequence"/>
</dbReference>
<accession>A0A1Y2LVY7</accession>
<dbReference type="EMBL" id="KZ107847">
    <property type="protein sequence ID" value="OSS48036.1"/>
    <property type="molecule type" value="Genomic_DNA"/>
</dbReference>